<evidence type="ECO:0000313" key="2">
    <source>
        <dbReference type="EMBL" id="KAF7465326.1"/>
    </source>
</evidence>
<dbReference type="AlphaFoldDB" id="A0A834PRP0"/>
<evidence type="ECO:0000256" key="1">
    <source>
        <dbReference type="SAM" id="MobiDB-lite"/>
    </source>
</evidence>
<reference evidence="2" key="1">
    <citation type="submission" date="2020-08" db="EMBL/GenBank/DDBJ databases">
        <authorList>
            <person name="Shumante A."/>
            <person name="Zimin A.V."/>
            <person name="Puiu D."/>
            <person name="Salzberg S.L."/>
        </authorList>
    </citation>
    <scope>NUCLEOTIDE SEQUENCE</scope>
    <source>
        <strain evidence="2">WC2-LM</strain>
        <tissue evidence="2">Liver</tissue>
    </source>
</reference>
<gene>
    <name evidence="2" type="ORF">GHT09_004652</name>
</gene>
<accession>A0A834PRP0</accession>
<dbReference type="Proteomes" id="UP000662637">
    <property type="component" value="Unassembled WGS sequence"/>
</dbReference>
<dbReference type="EMBL" id="WJEC01007922">
    <property type="protein sequence ID" value="KAF7465326.1"/>
    <property type="molecule type" value="Genomic_DNA"/>
</dbReference>
<proteinExistence type="predicted"/>
<feature type="compositionally biased region" description="Basic residues" evidence="1">
    <location>
        <begin position="14"/>
        <end position="29"/>
    </location>
</feature>
<organism evidence="2 3">
    <name type="scientific">Marmota monax</name>
    <name type="common">Woodchuck</name>
    <dbReference type="NCBI Taxonomy" id="9995"/>
    <lineage>
        <taxon>Eukaryota</taxon>
        <taxon>Metazoa</taxon>
        <taxon>Chordata</taxon>
        <taxon>Craniata</taxon>
        <taxon>Vertebrata</taxon>
        <taxon>Euteleostomi</taxon>
        <taxon>Mammalia</taxon>
        <taxon>Eutheria</taxon>
        <taxon>Euarchontoglires</taxon>
        <taxon>Glires</taxon>
        <taxon>Rodentia</taxon>
        <taxon>Sciuromorpha</taxon>
        <taxon>Sciuridae</taxon>
        <taxon>Xerinae</taxon>
        <taxon>Marmotini</taxon>
        <taxon>Marmota</taxon>
    </lineage>
</organism>
<comment type="caution">
    <text evidence="2">The sequence shown here is derived from an EMBL/GenBank/DDBJ whole genome shotgun (WGS) entry which is preliminary data.</text>
</comment>
<name>A0A834PRP0_MARMO</name>
<feature type="region of interest" description="Disordered" evidence="1">
    <location>
        <begin position="82"/>
        <end position="101"/>
    </location>
</feature>
<feature type="region of interest" description="Disordered" evidence="1">
    <location>
        <begin position="1"/>
        <end position="63"/>
    </location>
</feature>
<evidence type="ECO:0000313" key="3">
    <source>
        <dbReference type="Proteomes" id="UP000662637"/>
    </source>
</evidence>
<protein>
    <submittedName>
        <fullName evidence="2">Uncharacterized protein</fullName>
    </submittedName>
</protein>
<sequence length="149" mass="15920">MPGRSVAGAAPARYSRRCRRRRHHGRSHAHPQCSKAAARGDNSAQRGPAHSGRPEPSLHSLGGERKEAVSWLFLLPPSHGPPKLGAPLADDDSPSSPPVLPEALLAAAGSGRCSRRCLCRHRAGSPEGWDAELNSMLIGLQLFRALTTF</sequence>